<sequence length="627" mass="67436">MQISTKLGAVTLFLTLLLAGAILSTYLVLNTMSAKMGTIVVDRLVPAASLKKVGDLYAVNIVDTAHKVRSGALSWEEGHRLNTEAVAEIQTIWDAYAATYLTDEERGLARQMTEEMQKQSGSINDLLAIMQKKDQAALDTYVTTRLYPTIDPIGTYVAALIDLQIRVGQEEYAAAETHEHDYRLLLALFGAVAVAVAGLSFWIIVAGVSRPLRTITKVMQTLAQGVTDFEVPFRNRKDEIGHIAGAVEVFRQSEIAKVRLQHEAEAARLQAEQDRVRLQEEAEAAAQKRLQQATSGLAAGLRRLAGGDLSFQLDEPFAPDFEQLRSDLNSAVAELGETLRAVSQAIDEMDTGTREISTGADSLSKRTEQQAASLEETAAALDEITANVANSTRRAEEARSVAAEANGSAAQSGTVVANAVNAMQRIEQSSSQISSIIGVIDEIAFQTNLLALNAGVEAARAGEAGKGFAVVAQEVRELAQRSAQAAREIKDLIRNSEAEVRSGVKLVSETGDALQAIGGHVATINQHMEAIAVSAREQSVGLSEINTAVNQMDQTTQQNAAMVEETNAASATLVTQADRLRGLIERFSLGQRVQAPQPVRAIPQRSVSARPRVSGNAALKAENWEEF</sequence>
<proteinExistence type="inferred from homology"/>
<dbReference type="CDD" id="cd06225">
    <property type="entry name" value="HAMP"/>
    <property type="match status" value="1"/>
</dbReference>
<keyword evidence="9" id="KW-1185">Reference proteome</keyword>
<organism evidence="8 9">
    <name type="scientific">Shinella curvata</name>
    <dbReference type="NCBI Taxonomy" id="1817964"/>
    <lineage>
        <taxon>Bacteria</taxon>
        <taxon>Pseudomonadati</taxon>
        <taxon>Pseudomonadota</taxon>
        <taxon>Alphaproteobacteria</taxon>
        <taxon>Hyphomicrobiales</taxon>
        <taxon>Rhizobiaceae</taxon>
        <taxon>Shinella</taxon>
    </lineage>
</organism>
<evidence type="ECO:0000256" key="1">
    <source>
        <dbReference type="ARBA" id="ARBA00022500"/>
    </source>
</evidence>
<keyword evidence="5" id="KW-0472">Membrane</keyword>
<feature type="coiled-coil region" evidence="4">
    <location>
        <begin position="259"/>
        <end position="288"/>
    </location>
</feature>
<evidence type="ECO:0000259" key="6">
    <source>
        <dbReference type="PROSITE" id="PS50111"/>
    </source>
</evidence>
<dbReference type="Pfam" id="PF00672">
    <property type="entry name" value="HAMP"/>
    <property type="match status" value="1"/>
</dbReference>
<feature type="transmembrane region" description="Helical" evidence="5">
    <location>
        <begin position="184"/>
        <end position="209"/>
    </location>
</feature>
<evidence type="ECO:0000256" key="4">
    <source>
        <dbReference type="SAM" id="Coils"/>
    </source>
</evidence>
<dbReference type="Pfam" id="PF12729">
    <property type="entry name" value="4HB_MCP_1"/>
    <property type="match status" value="1"/>
</dbReference>
<dbReference type="InterPro" id="IPR024478">
    <property type="entry name" value="HlyB_4HB_MCP"/>
</dbReference>
<dbReference type="CDD" id="cd11386">
    <property type="entry name" value="MCP_signal"/>
    <property type="match status" value="1"/>
</dbReference>
<dbReference type="EMBL" id="WHSC02000006">
    <property type="protein sequence ID" value="MDO6122602.1"/>
    <property type="molecule type" value="Genomic_DNA"/>
</dbReference>
<dbReference type="PROSITE" id="PS50885">
    <property type="entry name" value="HAMP"/>
    <property type="match status" value="2"/>
</dbReference>
<dbReference type="InterPro" id="IPR003660">
    <property type="entry name" value="HAMP_dom"/>
</dbReference>
<dbReference type="PANTHER" id="PTHR43531">
    <property type="entry name" value="PROTEIN ICFG"/>
    <property type="match status" value="1"/>
</dbReference>
<dbReference type="PROSITE" id="PS50111">
    <property type="entry name" value="CHEMOTAXIS_TRANSDUC_2"/>
    <property type="match status" value="1"/>
</dbReference>
<dbReference type="SUPFAM" id="SSF158472">
    <property type="entry name" value="HAMP domain-like"/>
    <property type="match status" value="1"/>
</dbReference>
<dbReference type="InterPro" id="IPR004089">
    <property type="entry name" value="MCPsignal_dom"/>
</dbReference>
<keyword evidence="4" id="KW-0175">Coiled coil</keyword>
<dbReference type="Pfam" id="PF00015">
    <property type="entry name" value="MCPsignal"/>
    <property type="match status" value="1"/>
</dbReference>
<feature type="domain" description="Methyl-accepting transducer" evidence="6">
    <location>
        <begin position="345"/>
        <end position="574"/>
    </location>
</feature>
<evidence type="ECO:0000256" key="3">
    <source>
        <dbReference type="PROSITE-ProRule" id="PRU00284"/>
    </source>
</evidence>
<reference evidence="8" key="1">
    <citation type="submission" date="2022-04" db="EMBL/GenBank/DDBJ databases">
        <title>Shinella lacus sp. nov., a novel member of the genus Shinella from water.</title>
        <authorList>
            <person name="Deng Y."/>
        </authorList>
    </citation>
    <scope>NUCLEOTIDE SEQUENCE</scope>
    <source>
        <strain evidence="8">JCM 31239</strain>
    </source>
</reference>
<keyword evidence="1" id="KW-0145">Chemotaxis</keyword>
<accession>A0ABT8XFS9</accession>
<keyword evidence="3" id="KW-0807">Transducer</keyword>
<dbReference type="Gene3D" id="1.10.8.500">
    <property type="entry name" value="HAMP domain in histidine kinase"/>
    <property type="match status" value="1"/>
</dbReference>
<evidence type="ECO:0000256" key="5">
    <source>
        <dbReference type="SAM" id="Phobius"/>
    </source>
</evidence>
<dbReference type="SMART" id="SM00283">
    <property type="entry name" value="MA"/>
    <property type="match status" value="1"/>
</dbReference>
<evidence type="ECO:0000256" key="2">
    <source>
        <dbReference type="ARBA" id="ARBA00029447"/>
    </source>
</evidence>
<evidence type="ECO:0000259" key="7">
    <source>
        <dbReference type="PROSITE" id="PS50885"/>
    </source>
</evidence>
<evidence type="ECO:0000313" key="8">
    <source>
        <dbReference type="EMBL" id="MDO6122602.1"/>
    </source>
</evidence>
<keyword evidence="5" id="KW-0812">Transmembrane</keyword>
<comment type="caution">
    <text evidence="8">The sequence shown here is derived from an EMBL/GenBank/DDBJ whole genome shotgun (WGS) entry which is preliminary data.</text>
</comment>
<feature type="domain" description="HAMP" evidence="7">
    <location>
        <begin position="288"/>
        <end position="340"/>
    </location>
</feature>
<feature type="coiled-coil region" evidence="4">
    <location>
        <begin position="364"/>
        <end position="401"/>
    </location>
</feature>
<gene>
    <name evidence="8" type="ORF">GB928_015530</name>
</gene>
<dbReference type="SMART" id="SM00304">
    <property type="entry name" value="HAMP"/>
    <property type="match status" value="2"/>
</dbReference>
<dbReference type="PANTHER" id="PTHR43531:SF11">
    <property type="entry name" value="METHYL-ACCEPTING CHEMOTAXIS PROTEIN 3"/>
    <property type="match status" value="1"/>
</dbReference>
<name>A0ABT8XFS9_9HYPH</name>
<feature type="domain" description="HAMP" evidence="7">
    <location>
        <begin position="206"/>
        <end position="259"/>
    </location>
</feature>
<dbReference type="Proteomes" id="UP001177080">
    <property type="component" value="Unassembled WGS sequence"/>
</dbReference>
<keyword evidence="5" id="KW-1133">Transmembrane helix</keyword>
<protein>
    <submittedName>
        <fullName evidence="8">Methyl-accepting chemotaxis protein</fullName>
    </submittedName>
</protein>
<comment type="similarity">
    <text evidence="2">Belongs to the methyl-accepting chemotaxis (MCP) protein family.</text>
</comment>
<dbReference type="SUPFAM" id="SSF58104">
    <property type="entry name" value="Methyl-accepting chemotaxis protein (MCP) signaling domain"/>
    <property type="match status" value="1"/>
</dbReference>
<dbReference type="Gene3D" id="1.10.287.950">
    <property type="entry name" value="Methyl-accepting chemotaxis protein"/>
    <property type="match status" value="1"/>
</dbReference>
<evidence type="ECO:0000313" key="9">
    <source>
        <dbReference type="Proteomes" id="UP001177080"/>
    </source>
</evidence>
<dbReference type="RefSeq" id="WP_244760287.1">
    <property type="nucleotide sequence ID" value="NZ_JALJCJ010000002.1"/>
</dbReference>
<dbReference type="InterPro" id="IPR051310">
    <property type="entry name" value="MCP_chemotaxis"/>
</dbReference>